<dbReference type="KEGG" id="tnl:113498977"/>
<feature type="signal peptide" evidence="2">
    <location>
        <begin position="1"/>
        <end position="18"/>
    </location>
</feature>
<proteinExistence type="predicted"/>
<dbReference type="OrthoDB" id="6926578at2759"/>
<keyword evidence="2" id="KW-0732">Signal</keyword>
<evidence type="ECO:0000256" key="1">
    <source>
        <dbReference type="SAM" id="MobiDB-lite"/>
    </source>
</evidence>
<feature type="region of interest" description="Disordered" evidence="1">
    <location>
        <begin position="120"/>
        <end position="140"/>
    </location>
</feature>
<gene>
    <name evidence="4" type="primary">LOC113498977</name>
</gene>
<dbReference type="InParanoid" id="A0A7E5W358"/>
<organism evidence="3 4">
    <name type="scientific">Trichoplusia ni</name>
    <name type="common">Cabbage looper</name>
    <dbReference type="NCBI Taxonomy" id="7111"/>
    <lineage>
        <taxon>Eukaryota</taxon>
        <taxon>Metazoa</taxon>
        <taxon>Ecdysozoa</taxon>
        <taxon>Arthropoda</taxon>
        <taxon>Hexapoda</taxon>
        <taxon>Insecta</taxon>
        <taxon>Pterygota</taxon>
        <taxon>Neoptera</taxon>
        <taxon>Endopterygota</taxon>
        <taxon>Lepidoptera</taxon>
        <taxon>Glossata</taxon>
        <taxon>Ditrysia</taxon>
        <taxon>Noctuoidea</taxon>
        <taxon>Noctuidae</taxon>
        <taxon>Plusiinae</taxon>
        <taxon>Trichoplusia</taxon>
    </lineage>
</organism>
<protein>
    <submittedName>
        <fullName evidence="4">Uncharacterized protein LOC113498977</fullName>
    </submittedName>
</protein>
<dbReference type="GeneID" id="113498977"/>
<name>A0A7E5W358_TRINI</name>
<dbReference type="RefSeq" id="XP_026735059.1">
    <property type="nucleotide sequence ID" value="XM_026879258.1"/>
</dbReference>
<evidence type="ECO:0000313" key="3">
    <source>
        <dbReference type="Proteomes" id="UP000322000"/>
    </source>
</evidence>
<accession>A0A7E5W358</accession>
<evidence type="ECO:0000256" key="2">
    <source>
        <dbReference type="SAM" id="SignalP"/>
    </source>
</evidence>
<sequence>MRNAFAVLVSLYIYLVSGFIVPSSKPETTLPTTSNTEETTEFDIKSTTFAAKFAVLPKSRTNIDEKDLYEHATEKQNNQSARAFVYINQRYKKPVRNNIFRLAAPLKAELVPPRRPTPAPFAVTHAPQVPCKPSTQDSRPMASAAVNPFFQGYDQIPDKQVPEIASYFVPPSIFRCNFNEESKKKQEEKTKPLTAHRDDERREYFELLKPPILRPVHRGGNSVLSRNEFSSLTASNVPYKEFYHKKYNVKNQYVPKTKLKVIDDRPIQMRKNIGFSRPYTHHPIFQNKELLHRAEDINFEGDFVNEDDPHRIMAYESNQEEDKLLDKYLKDTLEDQIINHDTVNRADCSYRECVLKSSKQYTNNGLLIKPECKCGRRVNMKQLDQFLAKDRSLREDGKYNDTLLQSAELSYYEDLLADEPNRNKLENEMNKPPNILNETSLTITLEQFPK</sequence>
<feature type="chain" id="PRO_5028837666" evidence="2">
    <location>
        <begin position="19"/>
        <end position="450"/>
    </location>
</feature>
<dbReference type="Proteomes" id="UP000322000">
    <property type="component" value="Chromosome 11"/>
</dbReference>
<dbReference type="AlphaFoldDB" id="A0A7E5W358"/>
<evidence type="ECO:0000313" key="4">
    <source>
        <dbReference type="RefSeq" id="XP_026735059.1"/>
    </source>
</evidence>
<reference evidence="4" key="1">
    <citation type="submission" date="2025-08" db="UniProtKB">
        <authorList>
            <consortium name="RefSeq"/>
        </authorList>
    </citation>
    <scope>IDENTIFICATION</scope>
</reference>
<keyword evidence="3" id="KW-1185">Reference proteome</keyword>